<dbReference type="InterPro" id="IPR002110">
    <property type="entry name" value="Ankyrin_rpt"/>
</dbReference>
<dbReference type="EMBL" id="LNXW01000013">
    <property type="protein sequence ID" value="KTC79174.1"/>
    <property type="molecule type" value="Genomic_DNA"/>
</dbReference>
<evidence type="ECO:0000256" key="1">
    <source>
        <dbReference type="ARBA" id="ARBA00022737"/>
    </source>
</evidence>
<dbReference type="Proteomes" id="UP000054921">
    <property type="component" value="Unassembled WGS sequence"/>
</dbReference>
<evidence type="ECO:0000313" key="5">
    <source>
        <dbReference type="Proteomes" id="UP000054921"/>
    </source>
</evidence>
<organism evidence="3 5">
    <name type="scientific">Legionella cherrii</name>
    <dbReference type="NCBI Taxonomy" id="28084"/>
    <lineage>
        <taxon>Bacteria</taxon>
        <taxon>Pseudomonadati</taxon>
        <taxon>Pseudomonadota</taxon>
        <taxon>Gammaproteobacteria</taxon>
        <taxon>Legionellales</taxon>
        <taxon>Legionellaceae</taxon>
        <taxon>Legionella</taxon>
    </lineage>
</organism>
<evidence type="ECO:0000256" key="2">
    <source>
        <dbReference type="ARBA" id="ARBA00023043"/>
    </source>
</evidence>
<dbReference type="SMART" id="SM00248">
    <property type="entry name" value="ANK"/>
    <property type="match status" value="2"/>
</dbReference>
<dbReference type="EMBL" id="LR134173">
    <property type="protein sequence ID" value="VEB36716.1"/>
    <property type="molecule type" value="Genomic_DNA"/>
</dbReference>
<accession>A0A0W0S6X9</accession>
<dbReference type="Gene3D" id="1.25.40.20">
    <property type="entry name" value="Ankyrin repeat-containing domain"/>
    <property type="match status" value="2"/>
</dbReference>
<evidence type="ECO:0000313" key="3">
    <source>
        <dbReference type="EMBL" id="KTC79174.1"/>
    </source>
</evidence>
<evidence type="ECO:0000313" key="6">
    <source>
        <dbReference type="Proteomes" id="UP000277577"/>
    </source>
</evidence>
<keyword evidence="2" id="KW-0040">ANK repeat</keyword>
<protein>
    <submittedName>
        <fullName evidence="3">Ankyrin repeats (3 copies)</fullName>
    </submittedName>
    <submittedName>
        <fullName evidence="4">Ribulose-5-phosphate 4-epimerase and related epimerases and aldolases</fullName>
    </submittedName>
</protein>
<reference evidence="4 6" key="2">
    <citation type="submission" date="2018-12" db="EMBL/GenBank/DDBJ databases">
        <authorList>
            <consortium name="Pathogen Informatics"/>
        </authorList>
    </citation>
    <scope>NUCLEOTIDE SEQUENCE [LARGE SCALE GENOMIC DNA]</scope>
    <source>
        <strain evidence="4 6">NCTC11976</strain>
    </source>
</reference>
<keyword evidence="1" id="KW-0677">Repeat</keyword>
<dbReference type="AlphaFoldDB" id="A0A0W0S6X9"/>
<reference evidence="3 5" key="1">
    <citation type="submission" date="2015-11" db="EMBL/GenBank/DDBJ databases">
        <title>Genomic analysis of 38 Legionella species identifies large and diverse effector repertoires.</title>
        <authorList>
            <person name="Burstein D."/>
            <person name="Amaro F."/>
            <person name="Zusman T."/>
            <person name="Lifshitz Z."/>
            <person name="Cohen O."/>
            <person name="Gilbert J.A."/>
            <person name="Pupko T."/>
            <person name="Shuman H.A."/>
            <person name="Segal G."/>
        </authorList>
    </citation>
    <scope>NUCLEOTIDE SEQUENCE [LARGE SCALE GENOMIC DNA]</scope>
    <source>
        <strain evidence="3 5">ORW</strain>
    </source>
</reference>
<evidence type="ECO:0000313" key="4">
    <source>
        <dbReference type="EMBL" id="VEB36716.1"/>
    </source>
</evidence>
<proteinExistence type="predicted"/>
<dbReference type="RefSeq" id="WP_035901176.1">
    <property type="nucleotide sequence ID" value="NZ_CAAAIT010000002.1"/>
</dbReference>
<dbReference type="PANTHER" id="PTHR24198:SF165">
    <property type="entry name" value="ANKYRIN REPEAT-CONTAINING PROTEIN-RELATED"/>
    <property type="match status" value="1"/>
</dbReference>
<dbReference type="STRING" id="28084.Lche_1194"/>
<dbReference type="PATRIC" id="fig|28084.5.peg.1301"/>
<dbReference type="OrthoDB" id="5650157at2"/>
<dbReference type="Pfam" id="PF12796">
    <property type="entry name" value="Ank_2"/>
    <property type="match status" value="1"/>
</dbReference>
<dbReference type="PANTHER" id="PTHR24198">
    <property type="entry name" value="ANKYRIN REPEAT AND PROTEIN KINASE DOMAIN-CONTAINING PROTEIN"/>
    <property type="match status" value="1"/>
</dbReference>
<gene>
    <name evidence="3" type="ORF">Lche_1194</name>
    <name evidence="4" type="ORF">NCTC11976_01849</name>
</gene>
<dbReference type="SUPFAM" id="SSF48403">
    <property type="entry name" value="Ankyrin repeat"/>
    <property type="match status" value="1"/>
</dbReference>
<name>A0A0W0S6X9_9GAMM</name>
<sequence>MKPAINKTSLGTPEEMISAIVECCRKGHKWGVKAILKNIKEDERGALLNQRDRFGDTALTAAAAGGHHSLVKYLLEIPGVNPNVTTEGTGFTPLIMAAAKGYGNMVDTLIKKPTVKLEIKDINGLTAAEEAEYANHLDISNTIINKMTR</sequence>
<keyword evidence="6" id="KW-1185">Reference proteome</keyword>
<dbReference type="Proteomes" id="UP000277577">
    <property type="component" value="Chromosome"/>
</dbReference>
<dbReference type="InterPro" id="IPR036770">
    <property type="entry name" value="Ankyrin_rpt-contain_sf"/>
</dbReference>